<proteinExistence type="predicted"/>
<evidence type="ECO:0000313" key="1">
    <source>
        <dbReference type="EMBL" id="KAG9218458.1"/>
    </source>
</evidence>
<accession>A0ACB7ILR8</accession>
<gene>
    <name evidence="1" type="ORF">CCMSSC00406_0010037</name>
</gene>
<organism evidence="1 2">
    <name type="scientific">Pleurotus cornucopiae</name>
    <name type="common">Cornucopia mushroom</name>
    <dbReference type="NCBI Taxonomy" id="5321"/>
    <lineage>
        <taxon>Eukaryota</taxon>
        <taxon>Fungi</taxon>
        <taxon>Dikarya</taxon>
        <taxon>Basidiomycota</taxon>
        <taxon>Agaricomycotina</taxon>
        <taxon>Agaricomycetes</taxon>
        <taxon>Agaricomycetidae</taxon>
        <taxon>Agaricales</taxon>
        <taxon>Pleurotineae</taxon>
        <taxon>Pleurotaceae</taxon>
        <taxon>Pleurotus</taxon>
    </lineage>
</organism>
<dbReference type="EMBL" id="WQMT02000010">
    <property type="protein sequence ID" value="KAG9218458.1"/>
    <property type="molecule type" value="Genomic_DNA"/>
</dbReference>
<name>A0ACB7ILR8_PLECO</name>
<keyword evidence="2" id="KW-1185">Reference proteome</keyword>
<sequence length="1073" mass="116266">MTEFTPDDTRPKSDLALAHRYSLDERRFRTALRSYAPLLRWGFDEKELAARGLDKPTSQSKCPPYPEELFFKGPKVRVPAGTFDGLPPMAAKVVSSLSDTNSYGATRATFSARPSTNDLSTSSPTISRTLTEGRDPNADIPPPSSWTPSPDFVDPPAGPATSNVPSMSWNPSPVFVDPPAVPTTTNAPSMDWEPPPAVADPTNAPSFPSPDVVDHSAGPATSNAPSTSWTPSPDVVDPPAVPTTTNAPSMDWEPSPAVADPTNAPSIPSPDVVDHSAGPATSNVPWTPSPDVVDPPAVPTTTNMPSMDWEPSPAVADPTNVLSIPSPDVVDHSAGPATSNAPSMSWNPSPNVVGPPAVPTTTNAPSMDWEPSPAVVDPAAAPATSNVPSMSWNPSPNFVDPPAVPTTTNAPSMDWEPSPAVVDPAAAPATNEPSTSWTPSPDVVDPSAVPTTTNAPSMDWEPSPAVVDPAAAPATNEPSKSWTPIVDPVSTPATSNAPSMSWTPSPHIVDSSAIPAHPSPYVESTAPSDSNPMEGVTTDGPSPVVDHGTTTTTTPTASGTSSSKSPPPSSPARSWTPMEDVMNAAGSPPPVPDAPMQNHSDQGTSHPATDRRPTDSYSPRVDLGPMDWDAEEFDLGGHSDASESSEQGFSRRSHPIPMIIAVRKITAAREITAVREVTAPVAHGSRLRLDRKMIPMLMCLLTSNQHRIGPGVHVVRETPALVSQDPHEHTDRETAMKATPGLVVHHHREEASGRNMIVLIVLDPPNNQTRLQELIGAIRHDPVAAGALRLHQTTVVILITETGGGVDEHSTLLTLLPIDRSDPAHVNAFQQYPRGPWQPTLEDFRPDLLVSLRSPWNKRLAHLFTNRFIELDEYECKDRKSIQYTFLRHLPQLRTLYRRSIAPKTQAYDHQYTLFKSHKAQNFRRRSLRHRRTRTCKNLARSDESMKRCLSLWERMPLEAVSGDETDHAGELEGFAIKSIPWRSSSPAVIKWFRTFDALHMSTRFTLNDRAGPGRFPRVRFEAHNRVEEHAKPVPGLPRNFYNPDFLFSLDKYDREALDIQPDFDLSFSARVN</sequence>
<evidence type="ECO:0000313" key="2">
    <source>
        <dbReference type="Proteomes" id="UP000824881"/>
    </source>
</evidence>
<dbReference type="Proteomes" id="UP000824881">
    <property type="component" value="Unassembled WGS sequence"/>
</dbReference>
<reference evidence="1 2" key="1">
    <citation type="journal article" date="2021" name="Appl. Environ. Microbiol.">
        <title>Genetic linkage and physical mapping for an oyster mushroom Pleurotus cornucopiae and QTL analysis for the trait cap color.</title>
        <authorList>
            <person name="Zhang Y."/>
            <person name="Gao W."/>
            <person name="Sonnenberg A."/>
            <person name="Chen Q."/>
            <person name="Zhang J."/>
            <person name="Huang C."/>
        </authorList>
    </citation>
    <scope>NUCLEOTIDE SEQUENCE [LARGE SCALE GENOMIC DNA]</scope>
    <source>
        <strain evidence="1">CCMSSC00406</strain>
    </source>
</reference>
<protein>
    <submittedName>
        <fullName evidence="1">Uncharacterized protein</fullName>
    </submittedName>
</protein>
<comment type="caution">
    <text evidence="1">The sequence shown here is derived from an EMBL/GenBank/DDBJ whole genome shotgun (WGS) entry which is preliminary data.</text>
</comment>